<dbReference type="InterPro" id="IPR036388">
    <property type="entry name" value="WH-like_DNA-bd_sf"/>
</dbReference>
<dbReference type="GO" id="GO:0008483">
    <property type="term" value="F:transaminase activity"/>
    <property type="evidence" value="ECO:0007669"/>
    <property type="project" value="UniProtKB-KW"/>
</dbReference>
<dbReference type="SUPFAM" id="SSF48008">
    <property type="entry name" value="GntR ligand-binding domain-like"/>
    <property type="match status" value="2"/>
</dbReference>
<dbReference type="GO" id="GO:0003677">
    <property type="term" value="F:DNA binding"/>
    <property type="evidence" value="ECO:0007669"/>
    <property type="project" value="UniProtKB-KW"/>
</dbReference>
<proteinExistence type="predicted"/>
<evidence type="ECO:0000256" key="6">
    <source>
        <dbReference type="ARBA" id="ARBA00023163"/>
    </source>
</evidence>
<dbReference type="FunFam" id="1.10.10.10:FF:000574">
    <property type="entry name" value="GntR family transcriptional regulator"/>
    <property type="match status" value="1"/>
</dbReference>
<dbReference type="RefSeq" id="WP_085326634.1">
    <property type="nucleotide sequence ID" value="NZ_NCXP01000027.1"/>
</dbReference>
<keyword evidence="3" id="KW-0808">Transferase</keyword>
<evidence type="ECO:0000259" key="7">
    <source>
        <dbReference type="PROSITE" id="PS50949"/>
    </source>
</evidence>
<dbReference type="SMART" id="SM00345">
    <property type="entry name" value="HTH_GNTR"/>
    <property type="match status" value="2"/>
</dbReference>
<dbReference type="InterPro" id="IPR008920">
    <property type="entry name" value="TF_FadR/GntR_C"/>
</dbReference>
<dbReference type="SMART" id="SM00895">
    <property type="entry name" value="FCD"/>
    <property type="match status" value="2"/>
</dbReference>
<feature type="domain" description="HTH gntR-type" evidence="7">
    <location>
        <begin position="10"/>
        <end position="80"/>
    </location>
</feature>
<dbReference type="Proteomes" id="UP000193247">
    <property type="component" value="Unassembled WGS sequence"/>
</dbReference>
<dbReference type="PANTHER" id="PTHR42832">
    <property type="entry name" value="AMINO ACID AMINOTRANSFERASE"/>
    <property type="match status" value="1"/>
</dbReference>
<evidence type="ECO:0000256" key="1">
    <source>
        <dbReference type="ARBA" id="ARBA00001933"/>
    </source>
</evidence>
<dbReference type="EMBL" id="NCXP01000027">
    <property type="protein sequence ID" value="OSC39213.1"/>
    <property type="molecule type" value="Genomic_DNA"/>
</dbReference>
<comment type="cofactor">
    <cofactor evidence="1">
        <name>pyridoxal 5'-phosphate</name>
        <dbReference type="ChEBI" id="CHEBI:597326"/>
    </cofactor>
</comment>
<dbReference type="InterPro" id="IPR000524">
    <property type="entry name" value="Tscrpt_reg_HTH_GntR"/>
</dbReference>
<keyword evidence="9" id="KW-1185">Reference proteome</keyword>
<keyword evidence="2" id="KW-0032">Aminotransferase</keyword>
<comment type="caution">
    <text evidence="8">The sequence shown here is derived from an EMBL/GenBank/DDBJ whole genome shotgun (WGS) entry which is preliminary data.</text>
</comment>
<evidence type="ECO:0000313" key="9">
    <source>
        <dbReference type="Proteomes" id="UP000193247"/>
    </source>
</evidence>
<dbReference type="SUPFAM" id="SSF46785">
    <property type="entry name" value="Winged helix' DNA-binding domain"/>
    <property type="match status" value="2"/>
</dbReference>
<feature type="domain" description="HTH gntR-type" evidence="7">
    <location>
        <begin position="258"/>
        <end position="328"/>
    </location>
</feature>
<evidence type="ECO:0000256" key="5">
    <source>
        <dbReference type="ARBA" id="ARBA00023125"/>
    </source>
</evidence>
<keyword evidence="4" id="KW-0805">Transcription regulation</keyword>
<sequence length="483" mass="53567">MSTEPDTIADKRASKIARRIEADIVRRGWRVGESLGSESALQQRFGVSRSVLREAIRLVEHHQVARMRRGPNGGLFICEPDAGPATRAVVIYLEYLGTTIADLLNARLVLEPLAASLAAEHIDEAGIERLRAVLRAEEQRRPGLPPPPEEFHVVLAEQSKNPVLQLFIDVVMRLTRRYVAASRTDSADEAVDRVHNEHSDIVAAVTAGDSARAKTLTERHVEAVTAWLQQHRRDDAAARSGGREPRRAQRLILDAPRGKLAEVLAATIGDDIAASGWQVGSVFGTETALLERYRVSRAVLREAVRLLEYHAIAHMRRGPGGGLVVTTPQAQASIDTIALYLQYRKPSREDLRCVRDAIEIDNVAKVVKRRSEPEVAAFLDTLGRPRFDDAADDVRTAAVEEFRFHVGLARLAGNALLDLFLRILVELFRRHLSSTEQALPTWSDVVAVDHAHARILEAIGSGDDSLARFRTRRHLDAAASWWL</sequence>
<dbReference type="InterPro" id="IPR050881">
    <property type="entry name" value="LL-DAP_aminotransferase"/>
</dbReference>
<evidence type="ECO:0000256" key="3">
    <source>
        <dbReference type="ARBA" id="ARBA00022679"/>
    </source>
</evidence>
<accession>A0A1X2LRK1</accession>
<dbReference type="STRING" id="1430326.B8W66_17995"/>
<dbReference type="InterPro" id="IPR036390">
    <property type="entry name" value="WH_DNA-bd_sf"/>
</dbReference>
<organism evidence="8 9">
    <name type="scientific">Mycobacterium decipiens</name>
    <dbReference type="NCBI Taxonomy" id="1430326"/>
    <lineage>
        <taxon>Bacteria</taxon>
        <taxon>Bacillati</taxon>
        <taxon>Actinomycetota</taxon>
        <taxon>Actinomycetes</taxon>
        <taxon>Mycobacteriales</taxon>
        <taxon>Mycobacteriaceae</taxon>
        <taxon>Mycobacterium</taxon>
    </lineage>
</organism>
<name>A0A1X2LRK1_9MYCO</name>
<dbReference type="PANTHER" id="PTHR42832:SF2">
    <property type="entry name" value="ASPARTATE TRANSAMINASE"/>
    <property type="match status" value="1"/>
</dbReference>
<evidence type="ECO:0000256" key="4">
    <source>
        <dbReference type="ARBA" id="ARBA00023015"/>
    </source>
</evidence>
<keyword evidence="6" id="KW-0804">Transcription</keyword>
<dbReference type="InterPro" id="IPR011711">
    <property type="entry name" value="GntR_C"/>
</dbReference>
<keyword evidence="5" id="KW-0238">DNA-binding</keyword>
<dbReference type="AlphaFoldDB" id="A0A1X2LRK1"/>
<dbReference type="OrthoDB" id="4164516at2"/>
<protein>
    <submittedName>
        <fullName evidence="8">GntR family transcriptional regulator</fullName>
    </submittedName>
</protein>
<gene>
    <name evidence="8" type="ORF">B8W66_17995</name>
</gene>
<dbReference type="PROSITE" id="PS50949">
    <property type="entry name" value="HTH_GNTR"/>
    <property type="match status" value="2"/>
</dbReference>
<evidence type="ECO:0000256" key="2">
    <source>
        <dbReference type="ARBA" id="ARBA00022576"/>
    </source>
</evidence>
<reference evidence="8 9" key="1">
    <citation type="submission" date="2017-04" db="EMBL/GenBank/DDBJ databases">
        <title>The new phylogeny of genus Mycobacterium.</title>
        <authorList>
            <person name="Tortoli E."/>
            <person name="Trovato A."/>
            <person name="Cirillo D.M."/>
        </authorList>
    </citation>
    <scope>NUCLEOTIDE SEQUENCE [LARGE SCALE GENOMIC DNA]</scope>
    <source>
        <strain evidence="8 9">TBL 1200985</strain>
    </source>
</reference>
<dbReference type="Pfam" id="PF07729">
    <property type="entry name" value="FCD"/>
    <property type="match status" value="2"/>
</dbReference>
<evidence type="ECO:0000313" key="8">
    <source>
        <dbReference type="EMBL" id="OSC39213.1"/>
    </source>
</evidence>
<dbReference type="Gene3D" id="1.20.120.530">
    <property type="entry name" value="GntR ligand-binding domain-like"/>
    <property type="match status" value="2"/>
</dbReference>
<dbReference type="GO" id="GO:0003700">
    <property type="term" value="F:DNA-binding transcription factor activity"/>
    <property type="evidence" value="ECO:0007669"/>
    <property type="project" value="InterPro"/>
</dbReference>
<dbReference type="Pfam" id="PF00392">
    <property type="entry name" value="GntR"/>
    <property type="match status" value="1"/>
</dbReference>
<dbReference type="Gene3D" id="1.10.10.10">
    <property type="entry name" value="Winged helix-like DNA-binding domain superfamily/Winged helix DNA-binding domain"/>
    <property type="match status" value="2"/>
</dbReference>